<accession>A0A918HK94</accession>
<dbReference type="AlphaFoldDB" id="A0A918HK94"/>
<name>A0A918HK94_9ACTN</name>
<dbReference type="EMBL" id="BMSA01000019">
    <property type="protein sequence ID" value="GGT72373.1"/>
    <property type="molecule type" value="Genomic_DNA"/>
</dbReference>
<protein>
    <submittedName>
        <fullName evidence="2">Uncharacterized protein</fullName>
    </submittedName>
</protein>
<evidence type="ECO:0000256" key="1">
    <source>
        <dbReference type="SAM" id="Phobius"/>
    </source>
</evidence>
<reference evidence="2" key="1">
    <citation type="journal article" date="2014" name="Int. J. Syst. Evol. Microbiol.">
        <title>Complete genome sequence of Corynebacterium casei LMG S-19264T (=DSM 44701T), isolated from a smear-ripened cheese.</title>
        <authorList>
            <consortium name="US DOE Joint Genome Institute (JGI-PGF)"/>
            <person name="Walter F."/>
            <person name="Albersmeier A."/>
            <person name="Kalinowski J."/>
            <person name="Ruckert C."/>
        </authorList>
    </citation>
    <scope>NUCLEOTIDE SEQUENCE</scope>
    <source>
        <strain evidence="2">JCM 4125</strain>
    </source>
</reference>
<keyword evidence="3" id="KW-1185">Reference proteome</keyword>
<feature type="transmembrane region" description="Helical" evidence="1">
    <location>
        <begin position="37"/>
        <end position="57"/>
    </location>
</feature>
<dbReference type="RefSeq" id="WP_189714354.1">
    <property type="nucleotide sequence ID" value="NZ_BMSA01000019.1"/>
</dbReference>
<evidence type="ECO:0000313" key="2">
    <source>
        <dbReference type="EMBL" id="GGT72373.1"/>
    </source>
</evidence>
<keyword evidence="1" id="KW-1133">Transmembrane helix</keyword>
<evidence type="ECO:0000313" key="3">
    <source>
        <dbReference type="Proteomes" id="UP000646776"/>
    </source>
</evidence>
<reference evidence="2" key="2">
    <citation type="submission" date="2020-09" db="EMBL/GenBank/DDBJ databases">
        <authorList>
            <person name="Sun Q."/>
            <person name="Ohkuma M."/>
        </authorList>
    </citation>
    <scope>NUCLEOTIDE SEQUENCE</scope>
    <source>
        <strain evidence="2">JCM 4125</strain>
    </source>
</reference>
<keyword evidence="1" id="KW-0472">Membrane</keyword>
<gene>
    <name evidence="2" type="ORF">GCM10010226_57930</name>
</gene>
<sequence length="68" mass="7391">MPPVPPPARSRRLAVFTLVVCLLAVAAAVISFARGSFLGVVWVLLAGLTSNMTWYYIKRDKARKSVTG</sequence>
<organism evidence="2 3">
    <name type="scientific">Streptomyces phaeofaciens</name>
    <dbReference type="NCBI Taxonomy" id="68254"/>
    <lineage>
        <taxon>Bacteria</taxon>
        <taxon>Bacillati</taxon>
        <taxon>Actinomycetota</taxon>
        <taxon>Actinomycetes</taxon>
        <taxon>Kitasatosporales</taxon>
        <taxon>Streptomycetaceae</taxon>
        <taxon>Streptomyces</taxon>
    </lineage>
</organism>
<keyword evidence="1" id="KW-0812">Transmembrane</keyword>
<comment type="caution">
    <text evidence="2">The sequence shown here is derived from an EMBL/GenBank/DDBJ whole genome shotgun (WGS) entry which is preliminary data.</text>
</comment>
<dbReference type="Proteomes" id="UP000646776">
    <property type="component" value="Unassembled WGS sequence"/>
</dbReference>
<proteinExistence type="predicted"/>